<gene>
    <name evidence="2" type="ORF">MYSEV_137</name>
</gene>
<evidence type="ECO:0000259" key="1">
    <source>
        <dbReference type="PROSITE" id="PS51301"/>
    </source>
</evidence>
<dbReference type="InterPro" id="IPR018004">
    <property type="entry name" value="KilA/APSES_HTH"/>
</dbReference>
<evidence type="ECO:0000313" key="2">
    <source>
        <dbReference type="EMBL" id="CCU56335.1"/>
    </source>
</evidence>
<accession>A0A916P1U2</accession>
<dbReference type="EMBL" id="HF679134">
    <property type="protein sequence ID" value="CCU56335.1"/>
    <property type="molecule type" value="Genomic_DNA"/>
</dbReference>
<dbReference type="Pfam" id="PF04383">
    <property type="entry name" value="KilA-N"/>
    <property type="match status" value="1"/>
</dbReference>
<keyword evidence="3" id="KW-1185">Reference proteome</keyword>
<feature type="domain" description="KilA-N" evidence="1">
    <location>
        <begin position="21"/>
        <end position="127"/>
    </location>
</feature>
<dbReference type="OrthoDB" id="16963at10239"/>
<reference evidence="2 3" key="1">
    <citation type="journal article" date="2013" name="J. Virol.">
        <title>New Insights into the Evolution of Entomopoxvirinae from the Complete Genome Sequences of Four Entomopoxviruses Infecting Adoxophyes honmai, Choristoneura biennis, Choristoneura rosaceana, and Mythimna separata.</title>
        <authorList>
            <person name="Theze J."/>
            <person name="Takatsuka J."/>
            <person name="Li Z."/>
            <person name="Gallais J."/>
            <person name="Doucet D."/>
            <person name="Arif B."/>
            <person name="Nakai M."/>
            <person name="Herniou E.A."/>
        </authorList>
    </citation>
    <scope>NUCLEOTIDE SEQUENCE [LARGE SCALE GENOMIC DNA]</scope>
</reference>
<dbReference type="GeneID" id="15613759"/>
<dbReference type="PROSITE" id="PS51301">
    <property type="entry name" value="KILA_N"/>
    <property type="match status" value="1"/>
</dbReference>
<dbReference type="InterPro" id="IPR017880">
    <property type="entry name" value="KilA_N"/>
</dbReference>
<sequence>MSIMFSVKMFVIKYILLCVKRYKNKEVYDEIMTIDMNTRYFNASKLCNIHGKRINKWLNDTKTKELIKYYNKLLFINNRGSKHNILSYYYINNYNININDKNSKKLTKGLYLHPYMLKHLLNWINNK</sequence>
<protein>
    <submittedName>
        <fullName evidence="2">N1R/p28-like protein</fullName>
    </submittedName>
</protein>
<organism evidence="2 3">
    <name type="scientific">Mythimna separata entomopoxvirus 'L'</name>
    <dbReference type="NCBI Taxonomy" id="1293572"/>
    <lineage>
        <taxon>Viruses</taxon>
        <taxon>Varidnaviria</taxon>
        <taxon>Bamfordvirae</taxon>
        <taxon>Nucleocytoviricota</taxon>
        <taxon>Pokkesviricetes</taxon>
        <taxon>Chitovirales</taxon>
        <taxon>Poxviridae</taxon>
        <taxon>Entomopoxvirinae</taxon>
        <taxon>Betaentomopoxvirus</taxon>
        <taxon>Betaentomopoxvirus mseparata</taxon>
        <taxon>Mythimna separata entomopoxvirus</taxon>
    </lineage>
</organism>
<name>A0A916P1U2_9POXV</name>
<dbReference type="KEGG" id="vg:15613759"/>
<dbReference type="RefSeq" id="YP_008003654.1">
    <property type="nucleotide sequence ID" value="NC_021246.1"/>
</dbReference>
<dbReference type="Proteomes" id="UP000792671">
    <property type="component" value="Genome"/>
</dbReference>
<evidence type="ECO:0000313" key="3">
    <source>
        <dbReference type="Proteomes" id="UP000792671"/>
    </source>
</evidence>
<proteinExistence type="predicted"/>